<proteinExistence type="predicted"/>
<dbReference type="STRING" id="578458.D8PVJ7"/>
<dbReference type="KEGG" id="scm:SCHCO_02607620"/>
<dbReference type="VEuPathDB" id="FungiDB:SCHCODRAFT_02607620"/>
<accession>D8PVJ7</accession>
<protein>
    <submittedName>
        <fullName evidence="1">Expressed protein</fullName>
    </submittedName>
</protein>
<dbReference type="OrthoDB" id="10066232at2759"/>
<dbReference type="OMA" id="NDIRFMI"/>
<reference evidence="1 2" key="1">
    <citation type="journal article" date="2010" name="Nat. Biotechnol.">
        <title>Genome sequence of the model mushroom Schizophyllum commune.</title>
        <authorList>
            <person name="Ohm R.A."/>
            <person name="de Jong J.F."/>
            <person name="Lugones L.G."/>
            <person name="Aerts A."/>
            <person name="Kothe E."/>
            <person name="Stajich J.E."/>
            <person name="de Vries R.P."/>
            <person name="Record E."/>
            <person name="Levasseur A."/>
            <person name="Baker S.E."/>
            <person name="Bartholomew K.A."/>
            <person name="Coutinho P.M."/>
            <person name="Erdmann S."/>
            <person name="Fowler T.J."/>
            <person name="Gathman A.C."/>
            <person name="Lombard V."/>
            <person name="Henrissat B."/>
            <person name="Knabe N."/>
            <person name="Kuees U."/>
            <person name="Lilly W.W."/>
            <person name="Lindquist E."/>
            <person name="Lucas S."/>
            <person name="Magnuson J.K."/>
            <person name="Piumi F."/>
            <person name="Raudaskoski M."/>
            <person name="Salamov A."/>
            <person name="Schmutz J."/>
            <person name="Schwarze F.W.M.R."/>
            <person name="vanKuyk P.A."/>
            <person name="Horton J.S."/>
            <person name="Grigoriev I.V."/>
            <person name="Woesten H.A.B."/>
        </authorList>
    </citation>
    <scope>NUCLEOTIDE SEQUENCE [LARGE SCALE GENOMIC DNA]</scope>
    <source>
        <strain evidence="2">H4-8 / FGSC 9210</strain>
    </source>
</reference>
<dbReference type="AlphaFoldDB" id="D8PVJ7"/>
<dbReference type="eggNOG" id="ENOG502QY8Y">
    <property type="taxonomic scope" value="Eukaryota"/>
</dbReference>
<dbReference type="HOGENOM" id="CLU_2360945_0_0_1"/>
<dbReference type="Proteomes" id="UP000007431">
    <property type="component" value="Unassembled WGS sequence"/>
</dbReference>
<dbReference type="EMBL" id="GL377303">
    <property type="protein sequence ID" value="EFJ00872.1"/>
    <property type="molecule type" value="Genomic_DNA"/>
</dbReference>
<dbReference type="GeneID" id="9587500"/>
<evidence type="ECO:0000313" key="2">
    <source>
        <dbReference type="Proteomes" id="UP000007431"/>
    </source>
</evidence>
<dbReference type="InParanoid" id="D8PVJ7"/>
<name>D8PVJ7_SCHCM</name>
<organism evidence="2">
    <name type="scientific">Schizophyllum commune (strain H4-8 / FGSC 9210)</name>
    <name type="common">Split gill fungus</name>
    <dbReference type="NCBI Taxonomy" id="578458"/>
    <lineage>
        <taxon>Eukaryota</taxon>
        <taxon>Fungi</taxon>
        <taxon>Dikarya</taxon>
        <taxon>Basidiomycota</taxon>
        <taxon>Agaricomycotina</taxon>
        <taxon>Agaricomycetes</taxon>
        <taxon>Agaricomycetidae</taxon>
        <taxon>Agaricales</taxon>
        <taxon>Schizophyllaceae</taxon>
        <taxon>Schizophyllum</taxon>
    </lineage>
</organism>
<keyword evidence="2" id="KW-1185">Reference proteome</keyword>
<sequence length="96" mass="11152">MRGRTRPKSQLKFRTDEQDIMLLIHLLADLNLKLGIADYEGKTRAEILRLVSTFHDSFKEDEDFCAVLQKVMHADDWEEMLTTPPFEVESEIAPTD</sequence>
<evidence type="ECO:0000313" key="1">
    <source>
        <dbReference type="EMBL" id="EFJ00872.1"/>
    </source>
</evidence>
<gene>
    <name evidence="1" type="ORF">SCHCODRAFT_65489</name>
</gene>